<dbReference type="InterPro" id="IPR039857">
    <property type="entry name" value="Ift122/121"/>
</dbReference>
<dbReference type="Pfam" id="PF23377">
    <property type="entry name" value="Beta-prop_IFT122_2nd"/>
    <property type="match status" value="1"/>
</dbReference>
<dbReference type="PANTHER" id="PTHR12764">
    <property type="entry name" value="WD REPEAT DOMAIN-RELATED"/>
    <property type="match status" value="1"/>
</dbReference>
<feature type="domain" description="IFT122 second beta-propeller" evidence="3">
    <location>
        <begin position="520"/>
        <end position="567"/>
    </location>
</feature>
<evidence type="ECO:0000259" key="3">
    <source>
        <dbReference type="Pfam" id="PF23377"/>
    </source>
</evidence>
<protein>
    <recommendedName>
        <fullName evidence="3">IFT122 second beta-propeller domain-containing protein</fullName>
    </recommendedName>
</protein>
<evidence type="ECO:0000313" key="4">
    <source>
        <dbReference type="EMBL" id="CAK0843081.1"/>
    </source>
</evidence>
<sequence length="1518" mass="167895">MSAATSATGDDKAKAEQELTRAKRLLAEQIAAMAKRRKRGGSEAASEQLSQGELSLEFLLYFVSMHYECYVICDELPAEDQRNDVQHEVEMQQVIMPGKFLAGKEIDVEWPDVGFQIPSLQRSQMFDDARFDPKYYVPEDPNSPQQSFLDAMILRATGWILRLDCESSGYHDWMTWCVPYVMAKLQVASWTQEAAAGRSMEQMAQDICYGCWQSSGPGRRNVIEYMNWVGRRESHESWERAVSRHFRALRHTRRVMRTCSYHCVMKMGLTEQAKRQRAFERRSLQAAVPIASMRCDVWRWRLERWSRGDQLEAPAELRGGSVSSRAPVVEELPPQGAAASAVDSGRLGLPLHARPPLRQRLRRFDGGLLEAGEAVAHLFSALVSPADLWRYFLFRLGDPSTPDFSPKLAPHAEGGASPLELLRPPRLKADPSLAEVASLPRLVLKNAACEHAPKFRCRGTKGSWSPTLAFASNASVETAFSYIGRFDAFIDAWGLGIVATGIVSPPSACPERGSEVVSRAPERKLQLFSFQGVLEREWNLDALIRYIKVVGGAAQREGLLVGLKNGSCGARGFGLEVCEAFEVLEAGAGLSMAGAETLQVRTLLTAEHRLASDPGRSRLWSFLRVRCGRGAGGPGLWSGGRIYSRLVWVQHLHLYFLVVFWRHYWPLLGISVSLFLCVWQGGVEHSWLDPSFFRGIGLLIAVLLSFRTKNAVSLRQRTGACVLRMLAGARSLLHFSGRGPGGKDGWIRMHWVLSMAFVEAADWLVLHSEKYTGNPSELPSMLDTFKAAEFISLDIETCQKIHDMRAFVYEAVVKIIKEPDMQQELETTVMDILGRIHSFDGMKALKCGDEAKEHAHMKALLEKGFGVMKEHRALSTIGTGSTPLELAPVLSKIQTAKNMHSDVQCVSDTPGEIHCAHHIDKIKQAFQDTFGPHDSTDPHTDDVDAATAALEKDLEEKTEKLKLISGGGRANESQKKDIAQEVRALAAGSARLWLEARGGVQAIPALVQAVTQLTAQPSARPTLVDNKGIGKPTAFDGAESKYREWAAKFESFVVGAVGGPIEGFDEMVTQRHAALQQLSTGEPFDIIQGVGKGSGFECCFFGASRCQLDEHVLLDQSRLDTRELFRREIASYLEARAGSRLRGASVLARPRRDPNAMGVGFARARVAGGSTAGRAKVINRFQRSGEVDEDIKPHQENGVYNACMKLPKARAEALREIKGVIRTLIVAAQARWDRKLPFGHPIALWAPIYTAQVPNGSGPGLGDDGNTAYQNTSGKRWKRVAVSFGERTSVKRLVEDALKRDLEPRWVTGYYTGHTSRSGTALALTAKGAQRGTAVARLPPDQRWAWAEVEILGVRGKPWDCQGDDDRCAAAPADAAPRARPMDAPVVIFPPPWLLGHATSAGRSREEKGDANLSLPDEALRELPRDFATRPLALWRTPRNVPLPGEALKYAPQDLATRPLALWPKPRRSSAATLSLLEERAACRFLARHLNMYRRKVPLRGEALEYVPQDFPARPLAL</sequence>
<dbReference type="Proteomes" id="UP001189429">
    <property type="component" value="Unassembled WGS sequence"/>
</dbReference>
<organism evidence="4 5">
    <name type="scientific">Prorocentrum cordatum</name>
    <dbReference type="NCBI Taxonomy" id="2364126"/>
    <lineage>
        <taxon>Eukaryota</taxon>
        <taxon>Sar</taxon>
        <taxon>Alveolata</taxon>
        <taxon>Dinophyceae</taxon>
        <taxon>Prorocentrales</taxon>
        <taxon>Prorocentraceae</taxon>
        <taxon>Prorocentrum</taxon>
    </lineage>
</organism>
<evidence type="ECO:0000256" key="1">
    <source>
        <dbReference type="ARBA" id="ARBA00022574"/>
    </source>
</evidence>
<keyword evidence="5" id="KW-1185">Reference proteome</keyword>
<dbReference type="InterPro" id="IPR056152">
    <property type="entry name" value="Beta-prop_IFT122_2nd"/>
</dbReference>
<evidence type="ECO:0000313" key="5">
    <source>
        <dbReference type="Proteomes" id="UP001189429"/>
    </source>
</evidence>
<comment type="caution">
    <text evidence="4">The sequence shown here is derived from an EMBL/GenBank/DDBJ whole genome shotgun (WGS) entry which is preliminary data.</text>
</comment>
<gene>
    <name evidence="4" type="ORF">PCOR1329_LOCUS37520</name>
</gene>
<evidence type="ECO:0000256" key="2">
    <source>
        <dbReference type="ARBA" id="ARBA00022737"/>
    </source>
</evidence>
<keyword evidence="1" id="KW-0853">WD repeat</keyword>
<proteinExistence type="predicted"/>
<accession>A0ABN9TBX7</accession>
<dbReference type="EMBL" id="CAUYUJ010014548">
    <property type="protein sequence ID" value="CAK0843081.1"/>
    <property type="molecule type" value="Genomic_DNA"/>
</dbReference>
<reference evidence="4" key="1">
    <citation type="submission" date="2023-10" db="EMBL/GenBank/DDBJ databases">
        <authorList>
            <person name="Chen Y."/>
            <person name="Shah S."/>
            <person name="Dougan E. K."/>
            <person name="Thang M."/>
            <person name="Chan C."/>
        </authorList>
    </citation>
    <scope>NUCLEOTIDE SEQUENCE [LARGE SCALE GENOMIC DNA]</scope>
</reference>
<keyword evidence="2" id="KW-0677">Repeat</keyword>
<name>A0ABN9TBX7_9DINO</name>
<dbReference type="PANTHER" id="PTHR12764:SF4">
    <property type="entry name" value="INTRAFLAGELLAR TRANSPORT PROTEIN 122 HOMOLOG"/>
    <property type="match status" value="1"/>
</dbReference>